<feature type="compositionally biased region" description="Basic and acidic residues" evidence="1">
    <location>
        <begin position="283"/>
        <end position="293"/>
    </location>
</feature>
<reference evidence="2 3" key="1">
    <citation type="submission" date="2017-06" db="EMBL/GenBank/DDBJ databases">
        <authorList>
            <person name="Kim H.J."/>
            <person name="Triplett B.A."/>
        </authorList>
    </citation>
    <scope>NUCLEOTIDE SEQUENCE [LARGE SCALE GENOMIC DNA]</scope>
    <source>
        <strain evidence="2 3">DSM 8800</strain>
    </source>
</reference>
<dbReference type="InterPro" id="IPR041025">
    <property type="entry name" value="HNH_repeat"/>
</dbReference>
<dbReference type="RefSeq" id="WP_089384394.1">
    <property type="nucleotide sequence ID" value="NZ_FZNQ01000005.1"/>
</dbReference>
<dbReference type="EMBL" id="FZNQ01000005">
    <property type="protein sequence ID" value="SNR41542.1"/>
    <property type="molecule type" value="Genomic_DNA"/>
</dbReference>
<sequence>MRYRDEELLDGIRAVADEVGRRPTLKEYRERGPHGVSTLFARFGSWRGAVAAAGFDPREPTNEVSVEELLAEIERLGETKGRRPTAVEMDREGAYAVATYRRRFGTWSNAVEAAGYEPIRLGRATDDQLLAELRRVNGVCADPPPSFTQMQRLGVYAPRTYVRRFGSWRAAVEAAGFEPRGVAGRIPRGELLADLHRVCERVGRRPTAADVREHGAYALATYQRRFGSWSAALEAAFGADGDTLAGDDDAIGPEDGRIDSEADPTDPEDDPTDADDEPAETAVEGRKRDGPAE</sequence>
<evidence type="ECO:0000313" key="2">
    <source>
        <dbReference type="EMBL" id="SNR41542.1"/>
    </source>
</evidence>
<dbReference type="Pfam" id="PF18780">
    <property type="entry name" value="HNH_repeat"/>
    <property type="match status" value="4"/>
</dbReference>
<feature type="compositionally biased region" description="Acidic residues" evidence="1">
    <location>
        <begin position="261"/>
        <end position="279"/>
    </location>
</feature>
<evidence type="ECO:0000256" key="1">
    <source>
        <dbReference type="SAM" id="MobiDB-lite"/>
    </source>
</evidence>
<protein>
    <submittedName>
        <fullName evidence="2">Uncharacterized protein</fullName>
    </submittedName>
</protein>
<accession>A0A238W4R2</accession>
<proteinExistence type="predicted"/>
<keyword evidence="3" id="KW-1185">Reference proteome</keyword>
<organism evidence="2 3">
    <name type="scientific">Halorubrum vacuolatum</name>
    <name type="common">Natronobacterium vacuolatum</name>
    <dbReference type="NCBI Taxonomy" id="63740"/>
    <lineage>
        <taxon>Archaea</taxon>
        <taxon>Methanobacteriati</taxon>
        <taxon>Methanobacteriota</taxon>
        <taxon>Stenosarchaea group</taxon>
        <taxon>Halobacteria</taxon>
        <taxon>Halobacteriales</taxon>
        <taxon>Haloferacaceae</taxon>
        <taxon>Halorubrum</taxon>
    </lineage>
</organism>
<dbReference type="AlphaFoldDB" id="A0A238W4R2"/>
<name>A0A238W4R2_HALVU</name>
<evidence type="ECO:0000313" key="3">
    <source>
        <dbReference type="Proteomes" id="UP000198397"/>
    </source>
</evidence>
<dbReference type="OrthoDB" id="11472at2157"/>
<gene>
    <name evidence="2" type="ORF">SAMN06264855_105123</name>
</gene>
<dbReference type="Proteomes" id="UP000198397">
    <property type="component" value="Unassembled WGS sequence"/>
</dbReference>
<feature type="region of interest" description="Disordered" evidence="1">
    <location>
        <begin position="242"/>
        <end position="293"/>
    </location>
</feature>